<evidence type="ECO:0000259" key="1">
    <source>
        <dbReference type="PROSITE" id="PS51725"/>
    </source>
</evidence>
<dbReference type="Gene3D" id="3.30.70.100">
    <property type="match status" value="1"/>
</dbReference>
<evidence type="ECO:0000313" key="3">
    <source>
        <dbReference type="Proteomes" id="UP000269412"/>
    </source>
</evidence>
<sequence length="636" mass="71299">MIKVVAQFENKTRIITSNRRDMKNLKNIIVVLFVLILAGCKGKTTPKNEKVSEIQESRSVITNDFSVAIKWEIGGFKMPESVYASTNHKWLYVSNTNGPAPGFISRVSKDGVIDNLNWVTGLTSPTGSDIYENTLYVADQKQVHLINLDNGSIVKSYAANEAGSLNDLAINQKTGQVFISDVPGGKIYTIENDKLVVWLQSDKIPFPNGVYVENNSLVVANYGLENGEGLMRATWKPEDFGSLYNVDITSKKVELIATSDKKGVFDGVTSINDVLLASSNPTGQLFTFDGDKSYLIDASSKGIADINTDGKIIYAPYIFDNKLVAYKPTPWDRVTTKAEYIEKGADNYYGDEGGTSIATSDGIIKGSFGGQELKGTWDWQDEFFCRTSTLGTMDLGSDCIQIDVTDTKMRLILNKGTGMSVVYDKKKDPEITILSTFKIKPEKVELFKKEMLANQDVVRKEKGTLEMKLFQDKNNLENFLVFGINEGEKTLESHSEAVDQRGIADRVKSALIEAPKTLFLNNEKPLPTNDFSQIKVDNNEVLLFSIFEIKEGYKEKFVKQLIKHTELTRQEEGNIRFDFYSINGKENTFVFQEHWKNEEAGAFHRKQPYTQETGAIMKEAIIASTMQPFFVNQIEK</sequence>
<dbReference type="GO" id="GO:0004497">
    <property type="term" value="F:monooxygenase activity"/>
    <property type="evidence" value="ECO:0007669"/>
    <property type="project" value="UniProtKB-KW"/>
</dbReference>
<dbReference type="InterPro" id="IPR007138">
    <property type="entry name" value="ABM_dom"/>
</dbReference>
<keyword evidence="2" id="KW-0503">Monooxygenase</keyword>
<proteinExistence type="predicted"/>
<dbReference type="AlphaFoldDB" id="A0A495E9F4"/>
<protein>
    <submittedName>
        <fullName evidence="2">Quinol monooxygenase YgiN</fullName>
    </submittedName>
</protein>
<dbReference type="InterPro" id="IPR011042">
    <property type="entry name" value="6-blade_b-propeller_TolB-like"/>
</dbReference>
<comment type="caution">
    <text evidence="2">The sequence shown here is derived from an EMBL/GenBank/DDBJ whole genome shotgun (WGS) entry which is preliminary data.</text>
</comment>
<organism evidence="2 3">
    <name type="scientific">Maribacter vaceletii</name>
    <dbReference type="NCBI Taxonomy" id="1206816"/>
    <lineage>
        <taxon>Bacteria</taxon>
        <taxon>Pseudomonadati</taxon>
        <taxon>Bacteroidota</taxon>
        <taxon>Flavobacteriia</taxon>
        <taxon>Flavobacteriales</taxon>
        <taxon>Flavobacteriaceae</taxon>
        <taxon>Maribacter</taxon>
    </lineage>
</organism>
<reference evidence="2 3" key="1">
    <citation type="submission" date="2018-10" db="EMBL/GenBank/DDBJ databases">
        <title>Genomic Encyclopedia of Archaeal and Bacterial Type Strains, Phase II (KMG-II): from individual species to whole genera.</title>
        <authorList>
            <person name="Goeker M."/>
        </authorList>
    </citation>
    <scope>NUCLEOTIDE SEQUENCE [LARGE SCALE GENOMIC DNA]</scope>
    <source>
        <strain evidence="2 3">DSM 25230</strain>
    </source>
</reference>
<dbReference type="InterPro" id="IPR011008">
    <property type="entry name" value="Dimeric_a/b-barrel"/>
</dbReference>
<keyword evidence="2" id="KW-0560">Oxidoreductase</keyword>
<dbReference type="PANTHER" id="PTHR33336">
    <property type="entry name" value="QUINOL MONOOXYGENASE YGIN-RELATED"/>
    <property type="match status" value="1"/>
</dbReference>
<evidence type="ECO:0000313" key="2">
    <source>
        <dbReference type="EMBL" id="RKR13123.1"/>
    </source>
</evidence>
<dbReference type="SUPFAM" id="SSF54909">
    <property type="entry name" value="Dimeric alpha+beta barrel"/>
    <property type="match status" value="2"/>
</dbReference>
<keyword evidence="3" id="KW-1185">Reference proteome</keyword>
<dbReference type="PANTHER" id="PTHR33336:SF3">
    <property type="entry name" value="ABM DOMAIN-CONTAINING PROTEIN"/>
    <property type="match status" value="1"/>
</dbReference>
<gene>
    <name evidence="2" type="ORF">CLV91_1838</name>
</gene>
<dbReference type="Pfam" id="PF03992">
    <property type="entry name" value="ABM"/>
    <property type="match status" value="1"/>
</dbReference>
<name>A0A495E9F4_9FLAO</name>
<dbReference type="PROSITE" id="PS51725">
    <property type="entry name" value="ABM"/>
    <property type="match status" value="1"/>
</dbReference>
<dbReference type="EMBL" id="RBIQ01000008">
    <property type="protein sequence ID" value="RKR13123.1"/>
    <property type="molecule type" value="Genomic_DNA"/>
</dbReference>
<feature type="domain" description="ABM" evidence="1">
    <location>
        <begin position="541"/>
        <end position="630"/>
    </location>
</feature>
<accession>A0A495E9F4</accession>
<dbReference type="Proteomes" id="UP000269412">
    <property type="component" value="Unassembled WGS sequence"/>
</dbReference>
<dbReference type="SUPFAM" id="SSF63825">
    <property type="entry name" value="YWTD domain"/>
    <property type="match status" value="1"/>
</dbReference>
<dbReference type="InterPro" id="IPR050744">
    <property type="entry name" value="AI-2_Isomerase_LsrG"/>
</dbReference>
<dbReference type="Gene3D" id="2.120.10.30">
    <property type="entry name" value="TolB, C-terminal domain"/>
    <property type="match status" value="1"/>
</dbReference>